<dbReference type="CDD" id="cd12162">
    <property type="entry name" value="2-Hacid_dh_4"/>
    <property type="match status" value="1"/>
</dbReference>
<dbReference type="Gene3D" id="3.40.50.720">
    <property type="entry name" value="NAD(P)-binding Rossmann-like Domain"/>
    <property type="match status" value="2"/>
</dbReference>
<proteinExistence type="inferred from homology"/>
<dbReference type="InterPro" id="IPR006139">
    <property type="entry name" value="D-isomer_2_OHA_DH_cat_dom"/>
</dbReference>
<dbReference type="InterPro" id="IPR006140">
    <property type="entry name" value="D-isomer_DH_NAD-bd"/>
</dbReference>
<dbReference type="SUPFAM" id="SSF51735">
    <property type="entry name" value="NAD(P)-binding Rossmann-fold domains"/>
    <property type="match status" value="1"/>
</dbReference>
<keyword evidence="3" id="KW-0520">NAD</keyword>
<evidence type="ECO:0000259" key="5">
    <source>
        <dbReference type="Pfam" id="PF00389"/>
    </source>
</evidence>
<dbReference type="NCBIfam" id="NF005387">
    <property type="entry name" value="PRK06932.1"/>
    <property type="match status" value="1"/>
</dbReference>
<name>A0ABU7QRU3_AVIPA</name>
<evidence type="ECO:0000313" key="7">
    <source>
        <dbReference type="EMBL" id="MEE6113304.1"/>
    </source>
</evidence>
<evidence type="ECO:0000256" key="4">
    <source>
        <dbReference type="RuleBase" id="RU003719"/>
    </source>
</evidence>
<feature type="domain" description="D-isomer specific 2-hydroxyacid dehydrogenase NAD-binding" evidence="6">
    <location>
        <begin position="107"/>
        <end position="287"/>
    </location>
</feature>
<dbReference type="InterPro" id="IPR050418">
    <property type="entry name" value="D-iso_2-hydroxyacid_DH_PdxB"/>
</dbReference>
<evidence type="ECO:0000256" key="2">
    <source>
        <dbReference type="ARBA" id="ARBA00023002"/>
    </source>
</evidence>
<protein>
    <submittedName>
        <fullName evidence="7">2-hydroxyacid dehydrogenase</fullName>
    </submittedName>
</protein>
<dbReference type="Proteomes" id="UP001352533">
    <property type="component" value="Unassembled WGS sequence"/>
</dbReference>
<gene>
    <name evidence="7" type="ORF">M5S25_08885</name>
</gene>
<organism evidence="7 8">
    <name type="scientific">Avibacterium paragallinarum</name>
    <name type="common">Haemophilus gallinarum</name>
    <dbReference type="NCBI Taxonomy" id="728"/>
    <lineage>
        <taxon>Bacteria</taxon>
        <taxon>Pseudomonadati</taxon>
        <taxon>Pseudomonadota</taxon>
        <taxon>Gammaproteobacteria</taxon>
        <taxon>Pasteurellales</taxon>
        <taxon>Pasteurellaceae</taxon>
        <taxon>Avibacterium</taxon>
    </lineage>
</organism>
<feature type="domain" description="D-isomer specific 2-hydroxyacid dehydrogenase catalytic" evidence="5">
    <location>
        <begin position="26"/>
        <end position="312"/>
    </location>
</feature>
<comment type="similarity">
    <text evidence="1 4">Belongs to the D-isomer specific 2-hydroxyacid dehydrogenase family.</text>
</comment>
<dbReference type="InterPro" id="IPR036291">
    <property type="entry name" value="NAD(P)-bd_dom_sf"/>
</dbReference>
<dbReference type="Pfam" id="PF02826">
    <property type="entry name" value="2-Hacid_dh_C"/>
    <property type="match status" value="1"/>
</dbReference>
<evidence type="ECO:0000256" key="3">
    <source>
        <dbReference type="ARBA" id="ARBA00023027"/>
    </source>
</evidence>
<dbReference type="SUPFAM" id="SSF52283">
    <property type="entry name" value="Formate/glycerate dehydrogenase catalytic domain-like"/>
    <property type="match status" value="1"/>
</dbReference>
<keyword evidence="2 4" id="KW-0560">Oxidoreductase</keyword>
<dbReference type="PANTHER" id="PTHR43761">
    <property type="entry name" value="D-ISOMER SPECIFIC 2-HYDROXYACID DEHYDROGENASE FAMILY PROTEIN (AFU_ORTHOLOGUE AFUA_1G13630)"/>
    <property type="match status" value="1"/>
</dbReference>
<dbReference type="InterPro" id="IPR029753">
    <property type="entry name" value="D-isomer_DH_CS"/>
</dbReference>
<evidence type="ECO:0000259" key="6">
    <source>
        <dbReference type="Pfam" id="PF02826"/>
    </source>
</evidence>
<accession>A0ABU7QRU3</accession>
<dbReference type="Pfam" id="PF00389">
    <property type="entry name" value="2-Hacid_dh"/>
    <property type="match status" value="1"/>
</dbReference>
<dbReference type="PANTHER" id="PTHR43761:SF1">
    <property type="entry name" value="D-ISOMER SPECIFIC 2-HYDROXYACID DEHYDROGENASE CATALYTIC DOMAIN-CONTAINING PROTEIN-RELATED"/>
    <property type="match status" value="1"/>
</dbReference>
<dbReference type="PROSITE" id="PS00671">
    <property type="entry name" value="D_2_HYDROXYACID_DH_3"/>
    <property type="match status" value="1"/>
</dbReference>
<evidence type="ECO:0000256" key="1">
    <source>
        <dbReference type="ARBA" id="ARBA00005854"/>
    </source>
</evidence>
<dbReference type="EMBL" id="JAMDKS010000019">
    <property type="protein sequence ID" value="MEE6113304.1"/>
    <property type="molecule type" value="Genomic_DNA"/>
</dbReference>
<reference evidence="7 8" key="1">
    <citation type="journal article" date="2022" name="Front. Microbiol.">
        <title>Commensal bacteria contribute to the growth of multidrug-resistant Avibacterium paragallinarum in chickens.</title>
        <authorList>
            <person name="Zhu J."/>
            <person name="Chen Y."/>
            <person name="Wu Y."/>
            <person name="Wang Y."/>
            <person name="Zhu K."/>
        </authorList>
    </citation>
    <scope>NUCLEOTIDE SEQUENCE [LARGE SCALE GENOMIC DNA]</scope>
    <source>
        <strain evidence="7 8">AV12</strain>
    </source>
</reference>
<dbReference type="RefSeq" id="WP_194751717.1">
    <property type="nucleotide sequence ID" value="NZ_JACEWB010000019.1"/>
</dbReference>
<sequence length="313" mass="34437">MKIVFLDSTAIPKHIPIPRPNFEHQWVEYEHTSPEQTIERVKDADIVITSKVVFDRETMKQLPNLKLIAITATGTNNVDLEAAKELGIAVKNVTGYSSVTVPEHVLGLIFALKHSLMNWYKDQLSAKWADSKQFCYFDYPITDVKGSTLGVVGKGNLGKEIGRLAEALGMKVIYAERKGATTVREGYLPFEQVLQEADIVTLHCPLTPETTNLINAETLKLMKPTAYLINTGRGPLVDEKALAEALENGTIAAAALDVLVKEPPEKDNPLIQAATRLPNLIITPHVAWASDGAVEILVKKVTQNMEEFVATGK</sequence>
<evidence type="ECO:0000313" key="8">
    <source>
        <dbReference type="Proteomes" id="UP001352533"/>
    </source>
</evidence>
<dbReference type="PROSITE" id="PS00670">
    <property type="entry name" value="D_2_HYDROXYACID_DH_2"/>
    <property type="match status" value="1"/>
</dbReference>
<comment type="caution">
    <text evidence="7">The sequence shown here is derived from an EMBL/GenBank/DDBJ whole genome shotgun (WGS) entry which is preliminary data.</text>
</comment>
<keyword evidence="8" id="KW-1185">Reference proteome</keyword>